<dbReference type="Gene3D" id="3.30.70.2170">
    <property type="match status" value="1"/>
</dbReference>
<evidence type="ECO:0000256" key="6">
    <source>
        <dbReference type="ARBA" id="ARBA00023065"/>
    </source>
</evidence>
<gene>
    <name evidence="12" type="ORF">NODOFMBO_00007</name>
</gene>
<feature type="transmembrane region" description="Helical" evidence="10">
    <location>
        <begin position="409"/>
        <end position="426"/>
    </location>
</feature>
<comment type="subcellular location">
    <subcellularLocation>
        <location evidence="1">Membrane</location>
        <topology evidence="1">Multi-pass membrane protein</topology>
    </subcellularLocation>
</comment>
<evidence type="ECO:0000256" key="11">
    <source>
        <dbReference type="SAM" id="Coils"/>
    </source>
</evidence>
<evidence type="ECO:0000256" key="7">
    <source>
        <dbReference type="ARBA" id="ARBA00023136"/>
    </source>
</evidence>
<evidence type="ECO:0000256" key="10">
    <source>
        <dbReference type="RuleBase" id="RU361189"/>
    </source>
</evidence>
<keyword evidence="3 10" id="KW-0813">Transport</keyword>
<dbReference type="PANTHER" id="PTHR11629:SF63">
    <property type="entry name" value="V-TYPE PROTON ATPASE SUBUNIT A"/>
    <property type="match status" value="1"/>
</dbReference>
<feature type="transmembrane region" description="Helical" evidence="10">
    <location>
        <begin position="557"/>
        <end position="574"/>
    </location>
</feature>
<dbReference type="Gene3D" id="1.20.1460.20">
    <property type="match status" value="1"/>
</dbReference>
<dbReference type="GO" id="GO:0016471">
    <property type="term" value="C:vacuolar proton-transporting V-type ATPase complex"/>
    <property type="evidence" value="ECO:0007669"/>
    <property type="project" value="TreeGrafter"/>
</dbReference>
<feature type="coiled-coil region" evidence="11">
    <location>
        <begin position="126"/>
        <end position="153"/>
    </location>
</feature>
<keyword evidence="6 10" id="KW-0406">Ion transport</keyword>
<organism evidence="12">
    <name type="scientific">Candidatus Methanophagaceae archaeon ANME-1 ERB6</name>
    <dbReference type="NCBI Taxonomy" id="2759912"/>
    <lineage>
        <taxon>Archaea</taxon>
        <taxon>Methanobacteriati</taxon>
        <taxon>Methanobacteriota</taxon>
        <taxon>Stenosarchaea group</taxon>
        <taxon>Methanomicrobia</taxon>
        <taxon>Candidatus Methanophagales</taxon>
        <taxon>Candidatus Methanophagaceae</taxon>
    </lineage>
</organism>
<feature type="transmembrane region" description="Helical" evidence="10">
    <location>
        <begin position="632"/>
        <end position="651"/>
    </location>
</feature>
<evidence type="ECO:0000256" key="9">
    <source>
        <dbReference type="ARBA" id="ARBA00068671"/>
    </source>
</evidence>
<keyword evidence="7 10" id="KW-0472">Membrane</keyword>
<dbReference type="InterPro" id="IPR002490">
    <property type="entry name" value="V-ATPase_116kDa_su"/>
</dbReference>
<dbReference type="GO" id="GO:0033179">
    <property type="term" value="C:proton-transporting V-type ATPase, V0 domain"/>
    <property type="evidence" value="ECO:0007669"/>
    <property type="project" value="InterPro"/>
</dbReference>
<dbReference type="GO" id="GO:0007035">
    <property type="term" value="P:vacuolar acidification"/>
    <property type="evidence" value="ECO:0007669"/>
    <property type="project" value="TreeGrafter"/>
</dbReference>
<feature type="transmembrane region" description="Helical" evidence="10">
    <location>
        <begin position="663"/>
        <end position="686"/>
    </location>
</feature>
<evidence type="ECO:0000256" key="8">
    <source>
        <dbReference type="ARBA" id="ARBA00059506"/>
    </source>
</evidence>
<evidence type="ECO:0000256" key="3">
    <source>
        <dbReference type="ARBA" id="ARBA00022448"/>
    </source>
</evidence>
<evidence type="ECO:0000256" key="4">
    <source>
        <dbReference type="ARBA" id="ARBA00022692"/>
    </source>
</evidence>
<evidence type="ECO:0000256" key="1">
    <source>
        <dbReference type="ARBA" id="ARBA00004141"/>
    </source>
</evidence>
<keyword evidence="11" id="KW-0175">Coiled coil</keyword>
<reference evidence="12" key="1">
    <citation type="submission" date="2020-06" db="EMBL/GenBank/DDBJ databases">
        <title>Unique genomic features of the anaerobic methanotrophic archaea.</title>
        <authorList>
            <person name="Chadwick G.L."/>
            <person name="Skennerton C.T."/>
            <person name="Laso-Perez R."/>
            <person name="Leu A.O."/>
            <person name="Speth D.R."/>
            <person name="Yu H."/>
            <person name="Morgan-Lang C."/>
            <person name="Hatzenpichler R."/>
            <person name="Goudeau D."/>
            <person name="Malmstrom R."/>
            <person name="Brazelton W.J."/>
            <person name="Woyke T."/>
            <person name="Hallam S.J."/>
            <person name="Tyson G.W."/>
            <person name="Wegener G."/>
            <person name="Boetius A."/>
            <person name="Orphan V."/>
        </authorList>
    </citation>
    <scope>NUCLEOTIDE SEQUENCE</scope>
</reference>
<evidence type="ECO:0000313" key="12">
    <source>
        <dbReference type="EMBL" id="QNO51985.1"/>
    </source>
</evidence>
<feature type="transmembrane region" description="Helical" evidence="10">
    <location>
        <begin position="532"/>
        <end position="551"/>
    </location>
</feature>
<keyword evidence="4 10" id="KW-0812">Transmembrane</keyword>
<dbReference type="Pfam" id="PF01496">
    <property type="entry name" value="V_ATPase_I"/>
    <property type="match status" value="2"/>
</dbReference>
<comment type="function">
    <text evidence="8">Component of the A-type ATP synthase that produces ATP from ADP in the presence of a proton gradient across the membrane.</text>
</comment>
<keyword evidence="5 10" id="KW-1133">Transmembrane helix</keyword>
<evidence type="ECO:0000256" key="2">
    <source>
        <dbReference type="ARBA" id="ARBA00009904"/>
    </source>
</evidence>
<dbReference type="EMBL" id="MT631498">
    <property type="protein sequence ID" value="QNO51985.1"/>
    <property type="molecule type" value="Genomic_DNA"/>
</dbReference>
<evidence type="ECO:0000256" key="5">
    <source>
        <dbReference type="ARBA" id="ARBA00022989"/>
    </source>
</evidence>
<protein>
    <recommendedName>
        <fullName evidence="9 10">A-type ATP synthase subunit I</fullName>
    </recommendedName>
</protein>
<proteinExistence type="inferred from homology"/>
<dbReference type="Gene3D" id="3.30.70.2750">
    <property type="match status" value="1"/>
</dbReference>
<feature type="coiled-coil region" evidence="11">
    <location>
        <begin position="258"/>
        <end position="285"/>
    </location>
</feature>
<accession>A0A7G9YVF1</accession>
<dbReference type="PANTHER" id="PTHR11629">
    <property type="entry name" value="VACUOLAR PROTON ATPASES"/>
    <property type="match status" value="1"/>
</dbReference>
<feature type="transmembrane region" description="Helical" evidence="10">
    <location>
        <begin position="492"/>
        <end position="511"/>
    </location>
</feature>
<comment type="similarity">
    <text evidence="2 10">Belongs to the V-ATPase 116 kDa subunit family.</text>
</comment>
<dbReference type="GO" id="GO:0051117">
    <property type="term" value="F:ATPase binding"/>
    <property type="evidence" value="ECO:0007669"/>
    <property type="project" value="TreeGrafter"/>
</dbReference>
<dbReference type="GO" id="GO:0046961">
    <property type="term" value="F:proton-transporting ATPase activity, rotational mechanism"/>
    <property type="evidence" value="ECO:0007669"/>
    <property type="project" value="InterPro"/>
</dbReference>
<name>A0A7G9YVF1_9EURY</name>
<sequence length="719" mass="80302">MLKPVEMRELRIVTLNDLVDGVIKRIDALGSVHLTDVKEFLGDWEGLIEPSKADAILMKTSELLARIDNLIALLRPGEGAKKSLRETLFKVPEEVGQGQWQAEKINVEEIRLDEVEKDFGELEHTITTLIDKNERLSEELSTTKELLVALKTLDDFGVNPDFVGEHDFISVYAGKLPIGNLDELESTLETITGGNHLVVSKQITESEVAVGEVPVAFAFALIAALKTDKEEVERVLTRLDFESQVFPEHIPDSINDAIQDTAARIQRLESDINENESEIEGIRETRFKDLLVMQELVQIEESKAKAKVLFGKSEHVRVIEGWAPKQEVERIIEGINEETGGFSVVEVIEPKRVDVRVPSLLNNPRIIKPFESIIKMYGHPLYKDIDPTLITAIMFPVLFGLMFPDMGHGIFILLLGLALMFAFKGLGKEMQGMGIIIVLCGFCSLVAGALFGEFFGFSEYASHLVAGSVGAHIPSILVFEPLWFEPIPNVKFMFVVTMLIGVMHMGLGLLLNTLNNFSNRNILEGIGGFVKIWCLFGALYLLLVLFGYSFIDLKTGMVIFILLPILSLFVLKIISELRHEAGEGGEAEASNVEKMEKRGLMDYLIILIDGVIDALLENFFRYLANTVSYGRILALALCHAALIEVFILLTFMCLQINPTIGPVIAAVVFLLGTAVVIILEAIMAGIHTIRLHFYEWFTKFYEGGGVEFSPFKFRRTYTY</sequence>
<dbReference type="AlphaFoldDB" id="A0A7G9YVF1"/>
<feature type="transmembrane region" description="Helical" evidence="10">
    <location>
        <begin position="433"/>
        <end position="452"/>
    </location>
</feature>